<dbReference type="OrthoDB" id="9804792at2"/>
<dbReference type="GO" id="GO:0006302">
    <property type="term" value="P:double-strand break repair"/>
    <property type="evidence" value="ECO:0007669"/>
    <property type="project" value="TreeGrafter"/>
</dbReference>
<sequence length="201" mass="22662">MTRRVSRVQDAIGYLLHSAAWRETSLIVQVFTRSYGNMALVAKGAKRPYSVLRPVLTAFQPIGLSWSGAGEVKTLTRADCVGIRPLNGRALMSAWYMNELLLRLLPREDPHPVIYDAYDAALQQLAGTRTEGQPSRSAASALRRFEWMLLNETGYGLGDDAPDFDDSALEPELRLSLRQRLDEQLGRPLLTRKVLMELQRY</sequence>
<accession>A0A2N4U9M9</accession>
<dbReference type="SUPFAM" id="SSF57863">
    <property type="entry name" value="ArfGap/RecO-like zinc finger"/>
    <property type="match status" value="1"/>
</dbReference>
<dbReference type="RefSeq" id="WP_102072219.1">
    <property type="nucleotide sequence ID" value="NZ_PDNW01000001.1"/>
</dbReference>
<evidence type="ECO:0000313" key="9">
    <source>
        <dbReference type="EMBL" id="PLC51732.1"/>
    </source>
</evidence>
<reference evidence="9 10" key="1">
    <citation type="submission" date="2017-10" db="EMBL/GenBank/DDBJ databases">
        <title>Two draft genome sequences of Pusillimonas sp. strains isolated from a nitrate- and radionuclide-contaminated groundwater in Russia.</title>
        <authorList>
            <person name="Grouzdev D.S."/>
            <person name="Tourova T.P."/>
            <person name="Goeva M.A."/>
            <person name="Babich T.L."/>
            <person name="Sokolova D.S."/>
            <person name="Abdullin R."/>
            <person name="Poltaraus A.B."/>
            <person name="Toshchakov S.V."/>
            <person name="Nazina T.N."/>
        </authorList>
    </citation>
    <scope>NUCLEOTIDE SEQUENCE [LARGE SCALE GENOMIC DNA]</scope>
    <source>
        <strain evidence="9 10">JR1/69-3-13</strain>
    </source>
</reference>
<keyword evidence="10" id="KW-1185">Reference proteome</keyword>
<dbReference type="SUPFAM" id="SSF50249">
    <property type="entry name" value="Nucleic acid-binding proteins"/>
    <property type="match status" value="1"/>
</dbReference>
<name>A0A2N4U9M9_9BURK</name>
<dbReference type="HAMAP" id="MF_00201">
    <property type="entry name" value="RecO"/>
    <property type="match status" value="1"/>
</dbReference>
<dbReference type="InterPro" id="IPR012340">
    <property type="entry name" value="NA-bd_OB-fold"/>
</dbReference>
<dbReference type="InterPro" id="IPR037278">
    <property type="entry name" value="ARFGAP/RecO"/>
</dbReference>
<dbReference type="AlphaFoldDB" id="A0A2N4U9M9"/>
<proteinExistence type="inferred from homology"/>
<dbReference type="PANTHER" id="PTHR33991:SF1">
    <property type="entry name" value="DNA REPAIR PROTEIN RECO"/>
    <property type="match status" value="1"/>
</dbReference>
<dbReference type="Gene3D" id="1.20.1440.120">
    <property type="entry name" value="Recombination protein O, C-terminal domain"/>
    <property type="match status" value="1"/>
</dbReference>
<evidence type="ECO:0000259" key="8">
    <source>
        <dbReference type="Pfam" id="PF11967"/>
    </source>
</evidence>
<evidence type="ECO:0000256" key="2">
    <source>
        <dbReference type="ARBA" id="ARBA00021310"/>
    </source>
</evidence>
<evidence type="ECO:0000256" key="7">
    <source>
        <dbReference type="HAMAP-Rule" id="MF_00201"/>
    </source>
</evidence>
<evidence type="ECO:0000256" key="6">
    <source>
        <dbReference type="ARBA" id="ARBA00033409"/>
    </source>
</evidence>
<dbReference type="InterPro" id="IPR022572">
    <property type="entry name" value="DNA_rep/recomb_RecO_N"/>
</dbReference>
<dbReference type="Gene3D" id="2.40.50.140">
    <property type="entry name" value="Nucleic acid-binding proteins"/>
    <property type="match status" value="1"/>
</dbReference>
<dbReference type="NCBIfam" id="TIGR00613">
    <property type="entry name" value="reco"/>
    <property type="match status" value="1"/>
</dbReference>
<dbReference type="Pfam" id="PF02565">
    <property type="entry name" value="RecO_C"/>
    <property type="match status" value="1"/>
</dbReference>
<evidence type="ECO:0000313" key="10">
    <source>
        <dbReference type="Proteomes" id="UP000234190"/>
    </source>
</evidence>
<dbReference type="Proteomes" id="UP000234190">
    <property type="component" value="Unassembled WGS sequence"/>
</dbReference>
<dbReference type="PANTHER" id="PTHR33991">
    <property type="entry name" value="DNA REPAIR PROTEIN RECO"/>
    <property type="match status" value="1"/>
</dbReference>
<dbReference type="InterPro" id="IPR003717">
    <property type="entry name" value="RecO"/>
</dbReference>
<dbReference type="EMBL" id="PDNW01000001">
    <property type="protein sequence ID" value="PLC51732.1"/>
    <property type="molecule type" value="Genomic_DNA"/>
</dbReference>
<gene>
    <name evidence="7 9" type="primary">recO</name>
    <name evidence="9" type="ORF">CR159_01525</name>
</gene>
<evidence type="ECO:0000256" key="4">
    <source>
        <dbReference type="ARBA" id="ARBA00023172"/>
    </source>
</evidence>
<comment type="caution">
    <text evidence="9">The sequence shown here is derived from an EMBL/GenBank/DDBJ whole genome shotgun (WGS) entry which is preliminary data.</text>
</comment>
<dbReference type="InterPro" id="IPR042242">
    <property type="entry name" value="RecO_C"/>
</dbReference>
<protein>
    <recommendedName>
        <fullName evidence="2 7">DNA repair protein RecO</fullName>
    </recommendedName>
    <alternativeName>
        <fullName evidence="6 7">Recombination protein O</fullName>
    </alternativeName>
</protein>
<keyword evidence="3 7" id="KW-0227">DNA damage</keyword>
<feature type="domain" description="DNA replication/recombination mediator RecO N-terminal" evidence="8">
    <location>
        <begin position="13"/>
        <end position="82"/>
    </location>
</feature>
<dbReference type="Pfam" id="PF11967">
    <property type="entry name" value="RecO_N"/>
    <property type="match status" value="1"/>
</dbReference>
<comment type="function">
    <text evidence="7">Involved in DNA repair and RecF pathway recombination.</text>
</comment>
<dbReference type="GO" id="GO:0043590">
    <property type="term" value="C:bacterial nucleoid"/>
    <property type="evidence" value="ECO:0007669"/>
    <property type="project" value="TreeGrafter"/>
</dbReference>
<evidence type="ECO:0000256" key="1">
    <source>
        <dbReference type="ARBA" id="ARBA00007452"/>
    </source>
</evidence>
<organism evidence="9 10">
    <name type="scientific">Pollutimonas subterranea</name>
    <dbReference type="NCBI Taxonomy" id="2045210"/>
    <lineage>
        <taxon>Bacteria</taxon>
        <taxon>Pseudomonadati</taxon>
        <taxon>Pseudomonadota</taxon>
        <taxon>Betaproteobacteria</taxon>
        <taxon>Burkholderiales</taxon>
        <taxon>Alcaligenaceae</taxon>
        <taxon>Pollutimonas</taxon>
    </lineage>
</organism>
<keyword evidence="5 7" id="KW-0234">DNA repair</keyword>
<evidence type="ECO:0000256" key="5">
    <source>
        <dbReference type="ARBA" id="ARBA00023204"/>
    </source>
</evidence>
<comment type="similarity">
    <text evidence="1 7">Belongs to the RecO family.</text>
</comment>
<evidence type="ECO:0000256" key="3">
    <source>
        <dbReference type="ARBA" id="ARBA00022763"/>
    </source>
</evidence>
<keyword evidence="4 7" id="KW-0233">DNA recombination</keyword>
<dbReference type="GO" id="GO:0006310">
    <property type="term" value="P:DNA recombination"/>
    <property type="evidence" value="ECO:0007669"/>
    <property type="project" value="UniProtKB-UniRule"/>
</dbReference>